<proteinExistence type="predicted"/>
<evidence type="ECO:0000313" key="2">
    <source>
        <dbReference type="EMBL" id="ESA03806.1"/>
    </source>
</evidence>
<reference evidence="2" key="1">
    <citation type="submission" date="2013-07" db="EMBL/GenBank/DDBJ databases">
        <title>The genome of an arbuscular mycorrhizal fungus provides insights into the evolution of the oldest plant symbiosis.</title>
        <authorList>
            <consortium name="DOE Joint Genome Institute"/>
            <person name="Tisserant E."/>
            <person name="Malbreil M."/>
            <person name="Kuo A."/>
            <person name="Kohler A."/>
            <person name="Symeonidi A."/>
            <person name="Balestrini R."/>
            <person name="Charron P."/>
            <person name="Duensing N."/>
            <person name="Frei-dit-Frey N."/>
            <person name="Gianinazzi-Pearson V."/>
            <person name="Gilbert B."/>
            <person name="Handa Y."/>
            <person name="Hijri M."/>
            <person name="Kaul R."/>
            <person name="Kawaguchi M."/>
            <person name="Krajinski F."/>
            <person name="Lammers P."/>
            <person name="Lapierre D."/>
            <person name="Masclaux F.G."/>
            <person name="Murat C."/>
            <person name="Morin E."/>
            <person name="Ndikumana S."/>
            <person name="Pagni M."/>
            <person name="Petitpierre D."/>
            <person name="Requena N."/>
            <person name="Rosikiewicz P."/>
            <person name="Riley R."/>
            <person name="Saito K."/>
            <person name="San Clemente H."/>
            <person name="Shapiro H."/>
            <person name="van Tuinen D."/>
            <person name="Becard G."/>
            <person name="Bonfante P."/>
            <person name="Paszkowski U."/>
            <person name="Shachar-Hill Y."/>
            <person name="Young J.P."/>
            <person name="Sanders I.R."/>
            <person name="Henrissat B."/>
            <person name="Rensing S.A."/>
            <person name="Grigoriev I.V."/>
            <person name="Corradi N."/>
            <person name="Roux C."/>
            <person name="Martin F."/>
        </authorList>
    </citation>
    <scope>NUCLEOTIDE SEQUENCE</scope>
    <source>
        <strain evidence="2">DAOM 197198</strain>
    </source>
</reference>
<evidence type="ECO:0000256" key="1">
    <source>
        <dbReference type="SAM" id="MobiDB-lite"/>
    </source>
</evidence>
<dbReference type="AlphaFoldDB" id="U9TKD0"/>
<protein>
    <submittedName>
        <fullName evidence="2">Uncharacterized protein</fullName>
    </submittedName>
</protein>
<dbReference type="EMBL" id="KI294795">
    <property type="protein sequence ID" value="ESA03806.1"/>
    <property type="molecule type" value="Genomic_DNA"/>
</dbReference>
<feature type="compositionally biased region" description="Basic and acidic residues" evidence="1">
    <location>
        <begin position="85"/>
        <end position="95"/>
    </location>
</feature>
<gene>
    <name evidence="2" type="ORF">GLOINDRAFT_326960</name>
</gene>
<feature type="compositionally biased region" description="Basic and acidic residues" evidence="1">
    <location>
        <begin position="55"/>
        <end position="66"/>
    </location>
</feature>
<feature type="region of interest" description="Disordered" evidence="1">
    <location>
        <begin position="49"/>
        <end position="95"/>
    </location>
</feature>
<sequence>MWEEEHLSHRSCMHHYVRILLNEDSVKGLLLKPRSFTMRNNYQADLKKYSAFPKNESDSEDHERKYRQNSPQKKQCTQVSLPRSSDADHDDKIEHSGTHRVGKACDFLCWFCMLGSFNRSQNHQILKDS</sequence>
<accession>U9TKD0</accession>
<name>U9TKD0_RHIID</name>
<organism evidence="2">
    <name type="scientific">Rhizophagus irregularis (strain DAOM 181602 / DAOM 197198 / MUCL 43194)</name>
    <name type="common">Arbuscular mycorrhizal fungus</name>
    <name type="synonym">Glomus intraradices</name>
    <dbReference type="NCBI Taxonomy" id="747089"/>
    <lineage>
        <taxon>Eukaryota</taxon>
        <taxon>Fungi</taxon>
        <taxon>Fungi incertae sedis</taxon>
        <taxon>Mucoromycota</taxon>
        <taxon>Glomeromycotina</taxon>
        <taxon>Glomeromycetes</taxon>
        <taxon>Glomerales</taxon>
        <taxon>Glomeraceae</taxon>
        <taxon>Rhizophagus</taxon>
    </lineage>
</organism>
<dbReference type="HOGENOM" id="CLU_1949960_0_0_1"/>
<feature type="compositionally biased region" description="Polar residues" evidence="1">
    <location>
        <begin position="68"/>
        <end position="83"/>
    </location>
</feature>